<keyword evidence="4" id="KW-1134">Transmembrane beta strand</keyword>
<dbReference type="Pfam" id="PF03865">
    <property type="entry name" value="ShlB"/>
    <property type="match status" value="1"/>
</dbReference>
<dbReference type="GO" id="GO:0008320">
    <property type="term" value="F:protein transmembrane transporter activity"/>
    <property type="evidence" value="ECO:0007669"/>
    <property type="project" value="TreeGrafter"/>
</dbReference>
<dbReference type="PANTHER" id="PTHR34597:SF3">
    <property type="entry name" value="OUTER MEMBRANE TRANSPORTER CDIB"/>
    <property type="match status" value="1"/>
</dbReference>
<dbReference type="Gene3D" id="2.40.160.50">
    <property type="entry name" value="membrane protein fhac: a member of the omp85/tpsb transporter family"/>
    <property type="match status" value="1"/>
</dbReference>
<evidence type="ECO:0000313" key="12">
    <source>
        <dbReference type="Proteomes" id="UP000271603"/>
    </source>
</evidence>
<dbReference type="Pfam" id="PF17287">
    <property type="entry name" value="POTRA_3"/>
    <property type="match status" value="1"/>
</dbReference>
<proteinExistence type="inferred from homology"/>
<dbReference type="Gene3D" id="3.10.20.310">
    <property type="entry name" value="membrane protein fhac"/>
    <property type="match status" value="1"/>
</dbReference>
<evidence type="ECO:0000256" key="5">
    <source>
        <dbReference type="ARBA" id="ARBA00022692"/>
    </source>
</evidence>
<dbReference type="PROSITE" id="PS51779">
    <property type="entry name" value="POTRA"/>
    <property type="match status" value="1"/>
</dbReference>
<keyword evidence="9" id="KW-0732">Signal</keyword>
<reference evidence="11 12" key="1">
    <citation type="submission" date="2018-12" db="EMBL/GenBank/DDBJ databases">
        <authorList>
            <consortium name="Pathogen Informatics"/>
        </authorList>
    </citation>
    <scope>NUCLEOTIDE SEQUENCE [LARGE SCALE GENOMIC DNA]</scope>
    <source>
        <strain evidence="11 12">NCTC9419</strain>
    </source>
</reference>
<comment type="similarity">
    <text evidence="2">Belongs to the TPS (TC 1.B.20) family.</text>
</comment>
<gene>
    <name evidence="11" type="primary">shlB_1</name>
    <name evidence="11" type="ORF">NCTC9419_01981</name>
</gene>
<accession>A0A447QKV0</accession>
<dbReference type="Proteomes" id="UP000271603">
    <property type="component" value="Chromosome"/>
</dbReference>
<evidence type="ECO:0000256" key="2">
    <source>
        <dbReference type="ARBA" id="ARBA00009055"/>
    </source>
</evidence>
<evidence type="ECO:0000256" key="3">
    <source>
        <dbReference type="ARBA" id="ARBA00022448"/>
    </source>
</evidence>
<name>A0A447QKV0_SERRU</name>
<dbReference type="EMBL" id="LR134155">
    <property type="protein sequence ID" value="VEA70482.1"/>
    <property type="molecule type" value="Genomic_DNA"/>
</dbReference>
<sequence>MIKKITALTLLISPALSAETLPAAHGMIDMSMGESRRALQDSSREVTHLIEQRRYRQLMQQSQPTEPATPALPRSAQCLPIAGVYLQGVTLLSPADLSALSALPQQCISSNDINRLTRELTRLYLQQGYITARVAIVRPNSQGELGLRVTEGFIEKIEGGDRWVNSRLLFPGLTGKPLKLTDLDQGLDQANRLQSNTAKLDILPGSRIGGSVIRLRNQHGKPWQITAGSDNYGQKSTGQWLGRATATLDSPFGLSDFVSLNASSTLENPAYRYSRAATLLYSLPYGAFTFSGFASLSSYQNHQPLQHNVVRLHGKTQQYGLRGDYVFYRDRDQIDSLNGQLTYKRISNDFENVRLEVSSPTLTLLELGASHLQILPHGVFSANLSVEQGLPWLGAGRNPHTAHLDSQFTKGKLFANLSQRLTLGGATYQLNNLFYGQYSRAALPGVEWLSLTDRSAVRGFSRSTQAGDNGWYLQNTLSRSFTLAATTLTPRIGADVGRILPRQDNSGWRSSAGLSAGAMLRYQRALVDLEVSRGRILSHHAAPDDPVQLLARFSYTF</sequence>
<dbReference type="Pfam" id="PF08479">
    <property type="entry name" value="POTRA_2"/>
    <property type="match status" value="1"/>
</dbReference>
<dbReference type="AlphaFoldDB" id="A0A447QKV0"/>
<evidence type="ECO:0000313" key="11">
    <source>
        <dbReference type="EMBL" id="VEA70482.1"/>
    </source>
</evidence>
<evidence type="ECO:0000256" key="7">
    <source>
        <dbReference type="ARBA" id="ARBA00023136"/>
    </source>
</evidence>
<keyword evidence="3" id="KW-0813">Transport</keyword>
<protein>
    <submittedName>
        <fullName evidence="11">Hemolysin transporter protein shlB</fullName>
    </submittedName>
</protein>
<comment type="subcellular location">
    <subcellularLocation>
        <location evidence="1">Cell outer membrane</location>
    </subcellularLocation>
</comment>
<dbReference type="InterPro" id="IPR005565">
    <property type="entry name" value="Hemolysn_activator_HlyB_C"/>
</dbReference>
<dbReference type="InterPro" id="IPR027282">
    <property type="entry name" value="TPS"/>
</dbReference>
<dbReference type="GO" id="GO:0098046">
    <property type="term" value="C:type V protein secretion system complex"/>
    <property type="evidence" value="ECO:0007669"/>
    <property type="project" value="TreeGrafter"/>
</dbReference>
<keyword evidence="7" id="KW-0472">Membrane</keyword>
<keyword evidence="8" id="KW-0998">Cell outer membrane</keyword>
<feature type="chain" id="PRO_5019068463" evidence="9">
    <location>
        <begin position="19"/>
        <end position="557"/>
    </location>
</feature>
<evidence type="ECO:0000256" key="1">
    <source>
        <dbReference type="ARBA" id="ARBA00004442"/>
    </source>
</evidence>
<dbReference type="PIRSF" id="PIRSF029745">
    <property type="entry name" value="FhaC"/>
    <property type="match status" value="1"/>
</dbReference>
<keyword evidence="6" id="KW-0653">Protein transport</keyword>
<evidence type="ECO:0000256" key="6">
    <source>
        <dbReference type="ARBA" id="ARBA00022927"/>
    </source>
</evidence>
<feature type="domain" description="POTRA" evidence="10">
    <location>
        <begin position="79"/>
        <end position="152"/>
    </location>
</feature>
<dbReference type="GO" id="GO:0046819">
    <property type="term" value="P:protein secretion by the type V secretion system"/>
    <property type="evidence" value="ECO:0007669"/>
    <property type="project" value="TreeGrafter"/>
</dbReference>
<dbReference type="InterPro" id="IPR034746">
    <property type="entry name" value="POTRA"/>
</dbReference>
<dbReference type="InterPro" id="IPR013686">
    <property type="entry name" value="Polypept-transport_assoc_ShlB"/>
</dbReference>
<dbReference type="PANTHER" id="PTHR34597">
    <property type="entry name" value="SLR1661 PROTEIN"/>
    <property type="match status" value="1"/>
</dbReference>
<evidence type="ECO:0000256" key="8">
    <source>
        <dbReference type="ARBA" id="ARBA00023237"/>
    </source>
</evidence>
<dbReference type="GO" id="GO:0009279">
    <property type="term" value="C:cell outer membrane"/>
    <property type="evidence" value="ECO:0007669"/>
    <property type="project" value="UniProtKB-SubCell"/>
</dbReference>
<keyword evidence="5" id="KW-0812">Transmembrane</keyword>
<feature type="signal peptide" evidence="9">
    <location>
        <begin position="1"/>
        <end position="18"/>
    </location>
</feature>
<dbReference type="InterPro" id="IPR051544">
    <property type="entry name" value="TPS_OM_transporter"/>
</dbReference>
<evidence type="ECO:0000259" key="10">
    <source>
        <dbReference type="PROSITE" id="PS51779"/>
    </source>
</evidence>
<evidence type="ECO:0000256" key="9">
    <source>
        <dbReference type="SAM" id="SignalP"/>
    </source>
</evidence>
<dbReference type="InterPro" id="IPR035251">
    <property type="entry name" value="ShlB_POTRA"/>
</dbReference>
<organism evidence="11 12">
    <name type="scientific">Serratia rubidaea</name>
    <name type="common">Serratia marinorubra</name>
    <dbReference type="NCBI Taxonomy" id="61652"/>
    <lineage>
        <taxon>Bacteria</taxon>
        <taxon>Pseudomonadati</taxon>
        <taxon>Pseudomonadota</taxon>
        <taxon>Gammaproteobacteria</taxon>
        <taxon>Enterobacterales</taxon>
        <taxon>Yersiniaceae</taxon>
        <taxon>Serratia</taxon>
    </lineage>
</organism>
<evidence type="ECO:0000256" key="4">
    <source>
        <dbReference type="ARBA" id="ARBA00022452"/>
    </source>
</evidence>